<keyword evidence="7" id="KW-0833">Ubl conjugation pathway</keyword>
<organism evidence="12 13">
    <name type="scientific">Oryza meyeriana var. granulata</name>
    <dbReference type="NCBI Taxonomy" id="110450"/>
    <lineage>
        <taxon>Eukaryota</taxon>
        <taxon>Viridiplantae</taxon>
        <taxon>Streptophyta</taxon>
        <taxon>Embryophyta</taxon>
        <taxon>Tracheophyta</taxon>
        <taxon>Spermatophyta</taxon>
        <taxon>Magnoliopsida</taxon>
        <taxon>Liliopsida</taxon>
        <taxon>Poales</taxon>
        <taxon>Poaceae</taxon>
        <taxon>BOP clade</taxon>
        <taxon>Oryzoideae</taxon>
        <taxon>Oryzeae</taxon>
        <taxon>Oryzinae</taxon>
        <taxon>Oryza</taxon>
        <taxon>Oryza meyeriana</taxon>
    </lineage>
</organism>
<evidence type="ECO:0000256" key="6">
    <source>
        <dbReference type="ARBA" id="ARBA00022692"/>
    </source>
</evidence>
<dbReference type="Pfam" id="PF11145">
    <property type="entry name" value="DUF2921"/>
    <property type="match status" value="1"/>
</dbReference>
<dbReference type="PANTHER" id="PTHR33389">
    <property type="entry name" value="FAMILY PROTEIN, PUTATIVE (DUF2921)-RELATED"/>
    <property type="match status" value="1"/>
</dbReference>
<reference evidence="12 13" key="1">
    <citation type="submission" date="2019-11" db="EMBL/GenBank/DDBJ databases">
        <title>Whole genome sequence of Oryza granulata.</title>
        <authorList>
            <person name="Li W."/>
        </authorList>
    </citation>
    <scope>NUCLEOTIDE SEQUENCE [LARGE SCALE GENOMIC DNA]</scope>
    <source>
        <strain evidence="13">cv. Menghai</strain>
        <tissue evidence="12">Leaf</tissue>
    </source>
</reference>
<evidence type="ECO:0000256" key="1">
    <source>
        <dbReference type="ARBA" id="ARBA00000900"/>
    </source>
</evidence>
<dbReference type="PANTHER" id="PTHR33389:SF7">
    <property type="entry name" value="OS01G0678000 PROTEIN"/>
    <property type="match status" value="1"/>
</dbReference>
<keyword evidence="5" id="KW-0808">Transferase</keyword>
<dbReference type="AlphaFoldDB" id="A0A6G1E7R8"/>
<keyword evidence="10" id="KW-0732">Signal</keyword>
<dbReference type="EMBL" id="SPHZ02000005">
    <property type="protein sequence ID" value="KAF0921145.1"/>
    <property type="molecule type" value="Genomic_DNA"/>
</dbReference>
<feature type="chain" id="PRO_5026003193" description="RING-type E3 ubiquitin transferase" evidence="10">
    <location>
        <begin position="23"/>
        <end position="140"/>
    </location>
</feature>
<feature type="signal peptide" evidence="10">
    <location>
        <begin position="1"/>
        <end position="22"/>
    </location>
</feature>
<protein>
    <recommendedName>
        <fullName evidence="4">RING-type E3 ubiquitin transferase</fullName>
        <ecNumber evidence="4">2.3.2.27</ecNumber>
    </recommendedName>
</protein>
<dbReference type="InterPro" id="IPR021319">
    <property type="entry name" value="DUF2921"/>
</dbReference>
<evidence type="ECO:0000256" key="5">
    <source>
        <dbReference type="ARBA" id="ARBA00022679"/>
    </source>
</evidence>
<comment type="catalytic activity">
    <reaction evidence="1">
        <text>S-ubiquitinyl-[E2 ubiquitin-conjugating enzyme]-L-cysteine + [acceptor protein]-L-lysine = [E2 ubiquitin-conjugating enzyme]-L-cysteine + N(6)-ubiquitinyl-[acceptor protein]-L-lysine.</text>
        <dbReference type="EC" id="2.3.2.27"/>
    </reaction>
</comment>
<feature type="domain" description="SWEET-like" evidence="11">
    <location>
        <begin position="6"/>
        <end position="136"/>
    </location>
</feature>
<evidence type="ECO:0000256" key="2">
    <source>
        <dbReference type="ARBA" id="ARBA00004127"/>
    </source>
</evidence>
<dbReference type="GO" id="GO:0012505">
    <property type="term" value="C:endomembrane system"/>
    <property type="evidence" value="ECO:0007669"/>
    <property type="project" value="UniProtKB-SubCell"/>
</dbReference>
<keyword evidence="9" id="KW-0472">Membrane</keyword>
<keyword evidence="6" id="KW-0812">Transmembrane</keyword>
<keyword evidence="8" id="KW-1133">Transmembrane helix</keyword>
<keyword evidence="13" id="KW-1185">Reference proteome</keyword>
<evidence type="ECO:0000259" key="11">
    <source>
        <dbReference type="Pfam" id="PF11145"/>
    </source>
</evidence>
<dbReference type="Proteomes" id="UP000479710">
    <property type="component" value="Unassembled WGS sequence"/>
</dbReference>
<evidence type="ECO:0000256" key="7">
    <source>
        <dbReference type="ARBA" id="ARBA00022786"/>
    </source>
</evidence>
<evidence type="ECO:0000256" key="3">
    <source>
        <dbReference type="ARBA" id="ARBA00004906"/>
    </source>
</evidence>
<proteinExistence type="predicted"/>
<dbReference type="EC" id="2.3.2.27" evidence="4"/>
<dbReference type="OrthoDB" id="682886at2759"/>
<evidence type="ECO:0000313" key="12">
    <source>
        <dbReference type="EMBL" id="KAF0921145.1"/>
    </source>
</evidence>
<comment type="pathway">
    <text evidence="3">Protein modification; protein ubiquitination.</text>
</comment>
<accession>A0A6G1E7R8</accession>
<evidence type="ECO:0000256" key="4">
    <source>
        <dbReference type="ARBA" id="ARBA00012483"/>
    </source>
</evidence>
<evidence type="ECO:0000256" key="8">
    <source>
        <dbReference type="ARBA" id="ARBA00022989"/>
    </source>
</evidence>
<comment type="subcellular location">
    <subcellularLocation>
        <location evidence="2">Endomembrane system</location>
        <topology evidence="2">Multi-pass membrane protein</topology>
    </subcellularLocation>
</comment>
<comment type="caution">
    <text evidence="12">The sequence shown here is derived from an EMBL/GenBank/DDBJ whole genome shotgun (WGS) entry which is preliminary data.</text>
</comment>
<evidence type="ECO:0000313" key="13">
    <source>
        <dbReference type="Proteomes" id="UP000479710"/>
    </source>
</evidence>
<evidence type="ECO:0000256" key="9">
    <source>
        <dbReference type="ARBA" id="ARBA00023136"/>
    </source>
</evidence>
<gene>
    <name evidence="12" type="ORF">E2562_039077</name>
</gene>
<name>A0A6G1E7R8_9ORYZ</name>
<sequence>MLRVPTLIAFALQLCLLQLAWSGRRSAGCSGEGETSSLLRAAVIGVRAAREAAPGRSSFCFGRGHHAVGQPGVVRGARAVVLDGFLLPQVVFNAASGSRVKAISPWFYAGVTVIRVAPHAYDAFRVASYAPSHVYTRRQA</sequence>
<dbReference type="GO" id="GO:0061630">
    <property type="term" value="F:ubiquitin protein ligase activity"/>
    <property type="evidence" value="ECO:0007669"/>
    <property type="project" value="UniProtKB-EC"/>
</dbReference>
<evidence type="ECO:0000256" key="10">
    <source>
        <dbReference type="SAM" id="SignalP"/>
    </source>
</evidence>